<dbReference type="STRING" id="1673428.CPM_0515"/>
<dbReference type="EMBL" id="LT671858">
    <property type="protein sequence ID" value="SIM46614.1"/>
    <property type="molecule type" value="Genomic_DNA"/>
</dbReference>
<feature type="transmembrane region" description="Helical" evidence="1">
    <location>
        <begin position="183"/>
        <end position="201"/>
    </location>
</feature>
<dbReference type="RefSeq" id="WP_077075979.1">
    <property type="nucleotide sequence ID" value="NZ_LT671858.1"/>
</dbReference>
<keyword evidence="1" id="KW-0472">Membrane</keyword>
<proteinExistence type="predicted"/>
<feature type="transmembrane region" description="Helical" evidence="1">
    <location>
        <begin position="154"/>
        <end position="176"/>
    </location>
</feature>
<evidence type="ECO:0000256" key="1">
    <source>
        <dbReference type="SAM" id="Phobius"/>
    </source>
</evidence>
<dbReference type="KEGG" id="cdiv:CPM_0515"/>
<reference evidence="2 5" key="1">
    <citation type="submission" date="2016-04" db="EMBL/GenBank/DDBJ databases">
        <authorList>
            <person name="Evans L.H."/>
            <person name="Alamgir A."/>
            <person name="Owens N."/>
            <person name="Weber N.D."/>
            <person name="Virtaneva K."/>
            <person name="Barbian K."/>
            <person name="Babar A."/>
            <person name="Rosenke K."/>
        </authorList>
    </citation>
    <scope>NUCLEOTIDE SEQUENCE [LARGE SCALE GENOMIC DNA]</scope>
    <source>
        <strain evidence="2">S5</strain>
        <strain evidence="5">S5(T) (JCM 30642 \VKM B-2941)</strain>
    </source>
</reference>
<evidence type="ECO:0000313" key="2">
    <source>
        <dbReference type="EMBL" id="SIM46614.1"/>
    </source>
</evidence>
<feature type="transmembrane region" description="Helical" evidence="1">
    <location>
        <begin position="61"/>
        <end position="86"/>
    </location>
</feature>
<protein>
    <submittedName>
        <fullName evidence="2">Permease</fullName>
    </submittedName>
</protein>
<dbReference type="AlphaFoldDB" id="A0A1N5TE10"/>
<reference evidence="4" key="3">
    <citation type="submission" date="2016-06" db="EMBL/GenBank/DDBJ databases">
        <authorList>
            <person name="Toshchakov V.S."/>
        </authorList>
    </citation>
    <scope>NUCLEOTIDE SEQUENCE [LARGE SCALE GENOMIC DNA]</scope>
    <source>
        <strain>PM4 (JCM 30641</strain>
        <strain evidence="4">\VKM B-2940)</strain>
    </source>
</reference>
<dbReference type="GeneID" id="41587839"/>
<dbReference type="Proteomes" id="UP000195607">
    <property type="component" value="Chromosome I"/>
</dbReference>
<keyword evidence="4" id="KW-1185">Reference proteome</keyword>
<feature type="transmembrane region" description="Helical" evidence="1">
    <location>
        <begin position="114"/>
        <end position="134"/>
    </location>
</feature>
<reference evidence="3" key="2">
    <citation type="submission" date="2016-06" db="EMBL/GenBank/DDBJ databases">
        <authorList>
            <person name="Olsen C.W."/>
            <person name="Carey S."/>
            <person name="Hinshaw L."/>
            <person name="Karasin A.I."/>
        </authorList>
    </citation>
    <scope>NUCLEOTIDE SEQUENCE [LARGE SCALE GENOMIC DNA]</scope>
    <source>
        <strain evidence="3">PM4</strain>
    </source>
</reference>
<feature type="transmembrane region" description="Helical" evidence="1">
    <location>
        <begin position="272"/>
        <end position="294"/>
    </location>
</feature>
<evidence type="ECO:0000313" key="4">
    <source>
        <dbReference type="Proteomes" id="UP000187822"/>
    </source>
</evidence>
<dbReference type="Proteomes" id="UP000187822">
    <property type="component" value="Chromosome I"/>
</dbReference>
<keyword evidence="1" id="KW-1133">Transmembrane helix</keyword>
<feature type="transmembrane region" description="Helical" evidence="1">
    <location>
        <begin position="23"/>
        <end position="41"/>
    </location>
</feature>
<organism evidence="2 5">
    <name type="scientific">Cuniculiplasma divulgatum</name>
    <dbReference type="NCBI Taxonomy" id="1673428"/>
    <lineage>
        <taxon>Archaea</taxon>
        <taxon>Methanobacteriati</taxon>
        <taxon>Thermoplasmatota</taxon>
        <taxon>Thermoplasmata</taxon>
        <taxon>Thermoplasmatales</taxon>
        <taxon>Cuniculiplasmataceae</taxon>
        <taxon>Cuniculiplasma</taxon>
    </lineage>
</organism>
<evidence type="ECO:0000313" key="3">
    <source>
        <dbReference type="EMBL" id="SJK84395.1"/>
    </source>
</evidence>
<name>A0A1N5TE10_9ARCH</name>
<dbReference type="EMBL" id="LT719092">
    <property type="protein sequence ID" value="SJK84395.1"/>
    <property type="molecule type" value="Genomic_DNA"/>
</dbReference>
<keyword evidence="1" id="KW-0812">Transmembrane</keyword>
<accession>A0A1N5TE10</accession>
<gene>
    <name evidence="3" type="ORF">CPM_0515</name>
    <name evidence="2" type="ORF">CSP5_0543</name>
</gene>
<evidence type="ECO:0000313" key="5">
    <source>
        <dbReference type="Proteomes" id="UP000195607"/>
    </source>
</evidence>
<sequence>MKNNQRKVIGVEFLRNMTDFRRGLLYFIVIFSLAFLSLLSVETIKGSIYDYNGLGSIAIDVIFYSFYNNVVFYACILFAAIGAFLISTDYEGGVIGVNNSMGIPTLKIIWGKALFLYVLILINLFIDFSIAFAFFHNNSTVTLSYINLHSFMIFILWISLIEMLFVLIGILIGTVFAKRINSIIAALAGGFLIETLGSGYGTKLISLRNFRQVCIFHGSTTSYLQTAVNPISLKSFLAVFLNFYSNEYTNPNCASSNTISYSTSILYMPSNYFLYVLQAVIYLAVVISVIIIGVRIRRRYY</sequence>